<dbReference type="AlphaFoldDB" id="A0A1H4BSV0"/>
<evidence type="ECO:0000256" key="1">
    <source>
        <dbReference type="ARBA" id="ARBA00006607"/>
    </source>
</evidence>
<dbReference type="EMBL" id="FNQM01000006">
    <property type="protein sequence ID" value="SEA51236.1"/>
    <property type="molecule type" value="Genomic_DNA"/>
</dbReference>
<evidence type="ECO:0000256" key="5">
    <source>
        <dbReference type="ARBA" id="ARBA00023235"/>
    </source>
</evidence>
<dbReference type="FunFam" id="3.50.7.10:FF:000001">
    <property type="entry name" value="60 kDa chaperonin"/>
    <property type="match status" value="1"/>
</dbReference>
<dbReference type="InterPro" id="IPR001844">
    <property type="entry name" value="Cpn60/GroEL"/>
</dbReference>
<dbReference type="STRING" id="89524.SAMN05444370_10629"/>
<dbReference type="OrthoDB" id="9766614at2"/>
<sequence length="542" mass="56642">MPKIMIHGTEARQALARGVKRLAAAVEPTLGPKGMNAMVDRPIGTPLVTRDGVSIASEIELFDRFENMGAQVAREVSMQTNDTCGDGTTTSIVLANGLVQGGVELTARGAKAVDLCHGVDIGVEAVLGALRAAARPLEEGLLDHVAAIAATEPRLGRLVADACRAVGREGVITTDFAVGPVSHVEVVEGMSFDRGYISHHLVTDQEAMKAELKNPYIVLTDLKLTSPAQLSTVRAIAEEDGRPLLIVSEDCSPEVLGSLLSRSAPGRFLVVHPPEYGQWRKAMMEDLAILTGGRVIVRDLGGRLEDVTREDLGSADAVWSTATDTTIVRGHGDADAVSARRAQVQRLHDRAPPNIEQDKLRERLAKLCGGTAVIYAGGVTPVEQKRTIQLIEDALSAVRAAQEEGVVLGGGVALARVSDALEPVLAAHEGDVRAGVALVQSVLSRPLSRIALNAGRDPNEIVRTVAGQGPTEGFNAATGQFGDLLAAGVIDPLRVTCAAVGNAASVAKLVLTTETLIADVAEEEDPTAGAALGGGAEKLGRK</sequence>
<dbReference type="InterPro" id="IPR027409">
    <property type="entry name" value="GroEL-like_apical_dom_sf"/>
</dbReference>
<dbReference type="NCBIfam" id="NF000592">
    <property type="entry name" value="PRK00013.1"/>
    <property type="match status" value="1"/>
</dbReference>
<dbReference type="Proteomes" id="UP000198703">
    <property type="component" value="Unassembled WGS sequence"/>
</dbReference>
<dbReference type="InterPro" id="IPR027413">
    <property type="entry name" value="GROEL-like_equatorial_sf"/>
</dbReference>
<dbReference type="NCBIfam" id="NF009489">
    <property type="entry name" value="PRK12851.1"/>
    <property type="match status" value="1"/>
</dbReference>
<dbReference type="SUPFAM" id="SSF54849">
    <property type="entry name" value="GroEL-intermediate domain like"/>
    <property type="match status" value="1"/>
</dbReference>
<dbReference type="Gene3D" id="1.10.560.10">
    <property type="entry name" value="GroEL-like equatorial domain"/>
    <property type="match status" value="1"/>
</dbReference>
<keyword evidence="9" id="KW-1185">Reference proteome</keyword>
<dbReference type="SUPFAM" id="SSF48592">
    <property type="entry name" value="GroEL equatorial domain-like"/>
    <property type="match status" value="1"/>
</dbReference>
<dbReference type="SUPFAM" id="SSF52029">
    <property type="entry name" value="GroEL apical domain-like"/>
    <property type="match status" value="1"/>
</dbReference>
<proteinExistence type="inferred from homology"/>
<keyword evidence="4" id="KW-0143">Chaperone</keyword>
<evidence type="ECO:0000256" key="3">
    <source>
        <dbReference type="ARBA" id="ARBA00022840"/>
    </source>
</evidence>
<dbReference type="Pfam" id="PF00118">
    <property type="entry name" value="Cpn60_TCP1"/>
    <property type="match status" value="1"/>
</dbReference>
<dbReference type="InterPro" id="IPR027410">
    <property type="entry name" value="TCP-1-like_intermed_sf"/>
</dbReference>
<dbReference type="GO" id="GO:0140662">
    <property type="term" value="F:ATP-dependent protein folding chaperone"/>
    <property type="evidence" value="ECO:0007669"/>
    <property type="project" value="InterPro"/>
</dbReference>
<protein>
    <recommendedName>
        <fullName evidence="7">60 kDa chaperonin</fullName>
    </recommendedName>
</protein>
<dbReference type="PROSITE" id="PS00296">
    <property type="entry name" value="CHAPERONINS_CPN60"/>
    <property type="match status" value="1"/>
</dbReference>
<dbReference type="PRINTS" id="PR00298">
    <property type="entry name" value="CHAPERONIN60"/>
</dbReference>
<evidence type="ECO:0000256" key="6">
    <source>
        <dbReference type="RuleBase" id="RU000418"/>
    </source>
</evidence>
<comment type="function">
    <text evidence="7">Together with its co-chaperonin GroES, plays an essential role in assisting protein folding. The GroEL-GroES system forms a nano-cage that allows encapsulation of the non-native substrate proteins and provides a physical environment optimized to promote and accelerate protein folding.</text>
</comment>
<dbReference type="GO" id="GO:0005524">
    <property type="term" value="F:ATP binding"/>
    <property type="evidence" value="ECO:0007669"/>
    <property type="project" value="UniProtKB-KW"/>
</dbReference>
<accession>A0A1H4BSV0</accession>
<dbReference type="GO" id="GO:0042026">
    <property type="term" value="P:protein refolding"/>
    <property type="evidence" value="ECO:0007669"/>
    <property type="project" value="InterPro"/>
</dbReference>
<organism evidence="8 9">
    <name type="scientific">Rubrimonas cliftonensis</name>
    <dbReference type="NCBI Taxonomy" id="89524"/>
    <lineage>
        <taxon>Bacteria</taxon>
        <taxon>Pseudomonadati</taxon>
        <taxon>Pseudomonadota</taxon>
        <taxon>Alphaproteobacteria</taxon>
        <taxon>Rhodobacterales</taxon>
        <taxon>Paracoccaceae</taxon>
        <taxon>Rubrimonas</taxon>
    </lineage>
</organism>
<keyword evidence="5" id="KW-0413">Isomerase</keyword>
<dbReference type="Gene3D" id="3.50.7.10">
    <property type="entry name" value="GroEL"/>
    <property type="match status" value="1"/>
</dbReference>
<name>A0A1H4BSV0_9RHOB</name>
<reference evidence="8 9" key="1">
    <citation type="submission" date="2016-10" db="EMBL/GenBank/DDBJ databases">
        <authorList>
            <person name="de Groot N.N."/>
        </authorList>
    </citation>
    <scope>NUCLEOTIDE SEQUENCE [LARGE SCALE GENOMIC DNA]</scope>
    <source>
        <strain evidence="8 9">DSM 15345</strain>
    </source>
</reference>
<evidence type="ECO:0000256" key="2">
    <source>
        <dbReference type="ARBA" id="ARBA00022741"/>
    </source>
</evidence>
<dbReference type="Gene3D" id="3.30.260.10">
    <property type="entry name" value="TCP-1-like chaperonin intermediate domain"/>
    <property type="match status" value="1"/>
</dbReference>
<dbReference type="PANTHER" id="PTHR45633">
    <property type="entry name" value="60 KDA HEAT SHOCK PROTEIN, MITOCHONDRIAL"/>
    <property type="match status" value="1"/>
</dbReference>
<comment type="similarity">
    <text evidence="1 6">Belongs to the chaperonin (HSP60) family.</text>
</comment>
<dbReference type="RefSeq" id="WP_093253435.1">
    <property type="nucleotide sequence ID" value="NZ_FNQM01000006.1"/>
</dbReference>
<dbReference type="NCBIfam" id="NF009487">
    <property type="entry name" value="PRK12849.1"/>
    <property type="match status" value="1"/>
</dbReference>
<dbReference type="InterPro" id="IPR018370">
    <property type="entry name" value="Chaperonin_Cpn60_CS"/>
</dbReference>
<evidence type="ECO:0000256" key="7">
    <source>
        <dbReference type="RuleBase" id="RU000419"/>
    </source>
</evidence>
<keyword evidence="2" id="KW-0547">Nucleotide-binding</keyword>
<comment type="subunit">
    <text evidence="7">Forms a cylinder of 14 subunits composed of two heptameric rings stacked back-to-back. Interacts with the co-chaperonin GroES.</text>
</comment>
<gene>
    <name evidence="8" type="ORF">SAMN05444370_10629</name>
</gene>
<dbReference type="NCBIfam" id="NF009488">
    <property type="entry name" value="PRK12850.1"/>
    <property type="match status" value="1"/>
</dbReference>
<keyword evidence="3" id="KW-0067">ATP-binding</keyword>
<evidence type="ECO:0000256" key="4">
    <source>
        <dbReference type="ARBA" id="ARBA00023186"/>
    </source>
</evidence>
<dbReference type="GO" id="GO:0016853">
    <property type="term" value="F:isomerase activity"/>
    <property type="evidence" value="ECO:0007669"/>
    <property type="project" value="UniProtKB-KW"/>
</dbReference>
<dbReference type="InterPro" id="IPR002423">
    <property type="entry name" value="Cpn60/GroEL/TCP-1"/>
</dbReference>
<evidence type="ECO:0000313" key="8">
    <source>
        <dbReference type="EMBL" id="SEA51236.1"/>
    </source>
</evidence>
<dbReference type="CDD" id="cd03344">
    <property type="entry name" value="GroEL"/>
    <property type="match status" value="1"/>
</dbReference>
<evidence type="ECO:0000313" key="9">
    <source>
        <dbReference type="Proteomes" id="UP000198703"/>
    </source>
</evidence>